<comment type="caution">
    <text evidence="1">The sequence shown here is derived from an EMBL/GenBank/DDBJ whole genome shotgun (WGS) entry which is preliminary data.</text>
</comment>
<accession>A0A0A1VQM6</accession>
<evidence type="ECO:0000313" key="1">
    <source>
        <dbReference type="EMBL" id="GAL92030.1"/>
    </source>
</evidence>
<reference evidence="2" key="1">
    <citation type="journal article" date="2015" name="Genome">
        <title>Whole Genome Sequence of the Non-Microcystin-Producing Microcystis aeruginosa Strain NIES-44.</title>
        <authorList>
            <person name="Okano K."/>
            <person name="Miyata N."/>
            <person name="Ozaki Y."/>
        </authorList>
    </citation>
    <scope>NUCLEOTIDE SEQUENCE [LARGE SCALE GENOMIC DNA]</scope>
    <source>
        <strain evidence="2">NIES-44</strain>
    </source>
</reference>
<sequence>MFINKSYPYRKRIMFIYGKGKWGIGEVGDLAEISLSP</sequence>
<protein>
    <submittedName>
        <fullName evidence="1">Uncharacterized protein</fullName>
    </submittedName>
</protein>
<gene>
    <name evidence="1" type="ORF">N44_00318</name>
</gene>
<dbReference type="Proteomes" id="UP000030321">
    <property type="component" value="Unassembled WGS sequence"/>
</dbReference>
<organism evidence="1 2">
    <name type="scientific">Microcystis aeruginosa NIES-44</name>
    <dbReference type="NCBI Taxonomy" id="449439"/>
    <lineage>
        <taxon>Bacteria</taxon>
        <taxon>Bacillati</taxon>
        <taxon>Cyanobacteriota</taxon>
        <taxon>Cyanophyceae</taxon>
        <taxon>Oscillatoriophycideae</taxon>
        <taxon>Chroococcales</taxon>
        <taxon>Microcystaceae</taxon>
        <taxon>Microcystis</taxon>
    </lineage>
</organism>
<evidence type="ECO:0000313" key="2">
    <source>
        <dbReference type="Proteomes" id="UP000030321"/>
    </source>
</evidence>
<proteinExistence type="predicted"/>
<dbReference type="AlphaFoldDB" id="A0A0A1VQM6"/>
<name>A0A0A1VQM6_MICAE</name>
<dbReference type="EMBL" id="BBPA01000018">
    <property type="protein sequence ID" value="GAL92030.1"/>
    <property type="molecule type" value="Genomic_DNA"/>
</dbReference>